<dbReference type="Pfam" id="PF01547">
    <property type="entry name" value="SBP_bac_1"/>
    <property type="match status" value="1"/>
</dbReference>
<evidence type="ECO:0000313" key="3">
    <source>
        <dbReference type="Proteomes" id="UP000322530"/>
    </source>
</evidence>
<name>A0A5A5TIY7_9CHLR</name>
<sequence length="423" mass="46077">MLVVSCSFWLAACGGSGPASSVSSNQDPNAPITVWVDADRMAGVKLYEQAHPQAKINAVVVDRNQFPSKVLLENNIQSGWPDVVFAEPDLVAQVSDTAHNFPLDLTPYVSSSILANFAGEFACEFNSKVYCLRNDLAQNVLWYNAPLMQQFGYSVPTTWEAYEALGLRVAREHPGYIIGEFGDAFALDTYFWGSHCPVHQDKGNAKLLINLPDANCTRMANLLDTLLPTGVLSRSGFFDAGMTKYGKENKILMLPGASWMGDGLFKGTFYKTADHQLGAAAPLKWQADSRTYTGAIGGAAWTVSRHSKNINLAVDFVKWVTTSPKYLGHAASYPAYKPTADVWKASLASDPIYASNPYPVLQQAALELDPQWNYVRFDDRTVFGITVVTPVLTSGGTVASKLAAYQQAIVQLAQSQGYEVVSS</sequence>
<dbReference type="AlphaFoldDB" id="A0A5A5TIY7"/>
<dbReference type="PANTHER" id="PTHR43649">
    <property type="entry name" value="ARABINOSE-BINDING PROTEIN-RELATED"/>
    <property type="match status" value="1"/>
</dbReference>
<dbReference type="InterPro" id="IPR006059">
    <property type="entry name" value="SBP"/>
</dbReference>
<dbReference type="InterPro" id="IPR050490">
    <property type="entry name" value="Bact_solute-bd_prot1"/>
</dbReference>
<dbReference type="EMBL" id="BIXY01000123">
    <property type="protein sequence ID" value="GCF11570.1"/>
    <property type="molecule type" value="Genomic_DNA"/>
</dbReference>
<gene>
    <name evidence="2" type="ORF">KDI_51340</name>
</gene>
<reference evidence="2 3" key="1">
    <citation type="submission" date="2019-01" db="EMBL/GenBank/DDBJ databases">
        <title>Draft genome sequence of Dictyobacter sp. Uno17.</title>
        <authorList>
            <person name="Wang C.M."/>
            <person name="Zheng Y."/>
            <person name="Sakai Y."/>
            <person name="Abe K."/>
            <person name="Yokota A."/>
            <person name="Yabe S."/>
        </authorList>
    </citation>
    <scope>NUCLEOTIDE SEQUENCE [LARGE SCALE GENOMIC DNA]</scope>
    <source>
        <strain evidence="2 3">Uno17</strain>
    </source>
</reference>
<organism evidence="2 3">
    <name type="scientific">Dictyobacter arantiisoli</name>
    <dbReference type="NCBI Taxonomy" id="2014874"/>
    <lineage>
        <taxon>Bacteria</taxon>
        <taxon>Bacillati</taxon>
        <taxon>Chloroflexota</taxon>
        <taxon>Ktedonobacteria</taxon>
        <taxon>Ktedonobacterales</taxon>
        <taxon>Dictyobacteraceae</taxon>
        <taxon>Dictyobacter</taxon>
    </lineage>
</organism>
<evidence type="ECO:0000313" key="2">
    <source>
        <dbReference type="EMBL" id="GCF11570.1"/>
    </source>
</evidence>
<accession>A0A5A5TIY7</accession>
<keyword evidence="3" id="KW-1185">Reference proteome</keyword>
<evidence type="ECO:0000256" key="1">
    <source>
        <dbReference type="SAM" id="SignalP"/>
    </source>
</evidence>
<dbReference type="PANTHER" id="PTHR43649:SF12">
    <property type="entry name" value="DIACETYLCHITOBIOSE BINDING PROTEIN DASA"/>
    <property type="match status" value="1"/>
</dbReference>
<dbReference type="SUPFAM" id="SSF53850">
    <property type="entry name" value="Periplasmic binding protein-like II"/>
    <property type="match status" value="1"/>
</dbReference>
<feature type="chain" id="PRO_5023142807" evidence="1">
    <location>
        <begin position="22"/>
        <end position="423"/>
    </location>
</feature>
<comment type="caution">
    <text evidence="2">The sequence shown here is derived from an EMBL/GenBank/DDBJ whole genome shotgun (WGS) entry which is preliminary data.</text>
</comment>
<feature type="signal peptide" evidence="1">
    <location>
        <begin position="1"/>
        <end position="21"/>
    </location>
</feature>
<dbReference type="Gene3D" id="3.40.190.10">
    <property type="entry name" value="Periplasmic binding protein-like II"/>
    <property type="match status" value="1"/>
</dbReference>
<dbReference type="Proteomes" id="UP000322530">
    <property type="component" value="Unassembled WGS sequence"/>
</dbReference>
<proteinExistence type="predicted"/>
<protein>
    <submittedName>
        <fullName evidence="2">ABC transporter substrate-binding protein</fullName>
    </submittedName>
</protein>
<keyword evidence="1" id="KW-0732">Signal</keyword>